<keyword evidence="4" id="KW-1185">Reference proteome</keyword>
<dbReference type="HOGENOM" id="CLU_017444_1_0_1"/>
<dbReference type="InterPro" id="IPR011009">
    <property type="entry name" value="Kinase-like_dom_sf"/>
</dbReference>
<feature type="domain" description="DUF7580" evidence="2">
    <location>
        <begin position="342"/>
        <end position="489"/>
    </location>
</feature>
<dbReference type="EMBL" id="KN846960">
    <property type="protein sequence ID" value="KIW64871.1"/>
    <property type="molecule type" value="Genomic_DNA"/>
</dbReference>
<gene>
    <name evidence="3" type="ORF">PV04_07175</name>
</gene>
<organism evidence="3 4">
    <name type="scientific">Phialophora macrospora</name>
    <dbReference type="NCBI Taxonomy" id="1851006"/>
    <lineage>
        <taxon>Eukaryota</taxon>
        <taxon>Fungi</taxon>
        <taxon>Dikarya</taxon>
        <taxon>Ascomycota</taxon>
        <taxon>Pezizomycotina</taxon>
        <taxon>Eurotiomycetes</taxon>
        <taxon>Chaetothyriomycetidae</taxon>
        <taxon>Chaetothyriales</taxon>
        <taxon>Herpotrichiellaceae</taxon>
        <taxon>Phialophora</taxon>
    </lineage>
</organism>
<feature type="domain" description="Prion-inhibition and propagation HeLo" evidence="1">
    <location>
        <begin position="9"/>
        <end position="152"/>
    </location>
</feature>
<dbReference type="Pfam" id="PF14479">
    <property type="entry name" value="HeLo"/>
    <property type="match status" value="1"/>
</dbReference>
<sequence>MCVNLKVNRSLLIGILAEIRTLFQQHVEKYGRYERMFGDGDKRTTSLDGNVLDHMETLPEGTRGSNRAIGLGRRVVQTGKNLRMIAVEPKRLVWAVVDKTKFEQLLDRLEELNSFLIALLDGAQVSRLQEAVNSSYLEILQIRNDLGSLKALLQALSIRHRYDGSVEASALSFGGGGLSVIVQEQQQKEEADKGYLQSLAEIKMQYTRLANLDAGPSRDSSVDRVIDRKVDFRSITLESDNIGGDWDRGIDRTNGRYEDRDVWIEWKESRGVVHNTAAQPSWVEDRMRLLADLLSSEKPERFRAHRCLGYVKIVTKDDPRLVGYADRFGMVFDKPSSAFPGPSKMVTLRALLEDPFKPSFSARTTLSAVLARCVLGFHDVNWLHKGLRSDNILFYIPADSHPNEWQRYQRAVLAEPYVSGFELSRPDSAVGMSEGPEANAARDLYRHPRAQSANWFPRLDSDSAVYRKSYDLYSLGLVLLEIALWRPLENLLGVQNVHQLSVVQLRNVKWMILEAFETGAAKSGRGSLKVHGQDTHLAVPATSGSSGTSQVEIPEAWQSIRRVSEECGDVFLRVIEKCIRADEIDTIAQDDRSLSTTGVLIRRMMEKEVVERLENLSTAMRI</sequence>
<name>A0A0D2CI26_9EURO</name>
<reference evidence="3 4" key="1">
    <citation type="submission" date="2015-01" db="EMBL/GenBank/DDBJ databases">
        <title>The Genome Sequence of Capronia semiimmersa CBS27337.</title>
        <authorList>
            <consortium name="The Broad Institute Genomics Platform"/>
            <person name="Cuomo C."/>
            <person name="de Hoog S."/>
            <person name="Gorbushina A."/>
            <person name="Stielow B."/>
            <person name="Teixiera M."/>
            <person name="Abouelleil A."/>
            <person name="Chapman S.B."/>
            <person name="Priest M."/>
            <person name="Young S.K."/>
            <person name="Wortman J."/>
            <person name="Nusbaum C."/>
            <person name="Birren B."/>
        </authorList>
    </citation>
    <scope>NUCLEOTIDE SEQUENCE [LARGE SCALE GENOMIC DNA]</scope>
    <source>
        <strain evidence="3 4">CBS 27337</strain>
    </source>
</reference>
<dbReference type="Gene3D" id="1.10.510.10">
    <property type="entry name" value="Transferase(Phosphotransferase) domain 1"/>
    <property type="match status" value="1"/>
</dbReference>
<evidence type="ECO:0000259" key="2">
    <source>
        <dbReference type="Pfam" id="PF24476"/>
    </source>
</evidence>
<dbReference type="Proteomes" id="UP000054266">
    <property type="component" value="Unassembled WGS sequence"/>
</dbReference>
<dbReference type="AlphaFoldDB" id="A0A0D2CI26"/>
<protein>
    <submittedName>
        <fullName evidence="3">Uncharacterized protein</fullName>
    </submittedName>
</protein>
<dbReference type="Gene3D" id="1.20.120.1020">
    <property type="entry name" value="Prion-inhibition and propagation, HeLo domain"/>
    <property type="match status" value="1"/>
</dbReference>
<dbReference type="Pfam" id="PF24476">
    <property type="entry name" value="DUF7580"/>
    <property type="match status" value="1"/>
</dbReference>
<accession>A0A0D2CI26</accession>
<evidence type="ECO:0000313" key="3">
    <source>
        <dbReference type="EMBL" id="KIW64871.1"/>
    </source>
</evidence>
<evidence type="ECO:0000259" key="1">
    <source>
        <dbReference type="Pfam" id="PF14479"/>
    </source>
</evidence>
<proteinExistence type="predicted"/>
<dbReference type="InterPro" id="IPR038305">
    <property type="entry name" value="HeLo_sf"/>
</dbReference>
<dbReference type="InterPro" id="IPR056002">
    <property type="entry name" value="DUF7580"/>
</dbReference>
<dbReference type="PANTHER" id="PTHR37542">
    <property type="entry name" value="HELO DOMAIN-CONTAINING PROTEIN-RELATED"/>
    <property type="match status" value="1"/>
</dbReference>
<dbReference type="SUPFAM" id="SSF56112">
    <property type="entry name" value="Protein kinase-like (PK-like)"/>
    <property type="match status" value="1"/>
</dbReference>
<dbReference type="InterPro" id="IPR029498">
    <property type="entry name" value="HeLo_dom"/>
</dbReference>
<dbReference type="PANTHER" id="PTHR37542:SF3">
    <property type="entry name" value="PRION-INHIBITION AND PROPAGATION HELO DOMAIN-CONTAINING PROTEIN"/>
    <property type="match status" value="1"/>
</dbReference>
<evidence type="ECO:0000313" key="4">
    <source>
        <dbReference type="Proteomes" id="UP000054266"/>
    </source>
</evidence>